<comment type="caution">
    <text evidence="7">The sequence shown here is derived from an EMBL/GenBank/DDBJ whole genome shotgun (WGS) entry which is preliminary data.</text>
</comment>
<reference evidence="7 8" key="1">
    <citation type="submission" date="2023-08" db="EMBL/GenBank/DDBJ databases">
        <authorList>
            <person name="Park J.-S."/>
        </authorList>
    </citation>
    <scope>NUCLEOTIDE SEQUENCE [LARGE SCALE GENOMIC DNA]</scope>
    <source>
        <strain evidence="7 8">2205BS29-5</strain>
    </source>
</reference>
<feature type="transmembrane region" description="Helical" evidence="5">
    <location>
        <begin position="21"/>
        <end position="39"/>
    </location>
</feature>
<comment type="subcellular location">
    <subcellularLocation>
        <location evidence="1">Membrane</location>
        <topology evidence="1">Multi-pass membrane protein</topology>
    </subcellularLocation>
</comment>
<sequence length="518" mass="53174">MSYRPAFLGLSLHRGDLQAGLTVAIVALPLSLAIAIASGVGPDRGLVTAIIGGFLVSALGGTRHQIGGPAGAFIVLVSACVARLGVEGLLLATMMSGAMLVILGALRLGGTIRYVPYPVILGFTAGIAVIIAASQLRDLLGLQLAAAEPGPLPDKLAALWAVRGTLSAGSLAVAAIAVATILGVQRLWPRLPSLLLGIVVATLAAQVLEAPTVADRFGALPASLPMPSLPPLTDPALLMAALPFAVSFTLLGAIESLLSAMVADQMAGSRMRPDDELVGQGLANVAVALFGGFCTTGTIARTATNVRAGSRGPASGMIHAGLLLGFLLLAAPLAGAIPLAALAGLLMVVAWKMVEWHAIGALARISRGDAATMLVTFLTVILRDLTEGIILGMALAGVVFIARMARESGAEPGAGWDSDDPDELIVHLRGPVFFGSVARIETLIDRIVTRPHLLMLDVSAVPFVDTTGAQMIAALADRLRRRGIRLVVVGAHARLRAVLDHGLAHAADPDAARRLTDL</sequence>
<dbReference type="InterPro" id="IPR001902">
    <property type="entry name" value="SLC26A/SulP_fam"/>
</dbReference>
<dbReference type="SUPFAM" id="SSF52091">
    <property type="entry name" value="SpoIIaa-like"/>
    <property type="match status" value="1"/>
</dbReference>
<accession>A0ABT9JC84</accession>
<dbReference type="InterPro" id="IPR002645">
    <property type="entry name" value="STAS_dom"/>
</dbReference>
<evidence type="ECO:0000259" key="6">
    <source>
        <dbReference type="PROSITE" id="PS50801"/>
    </source>
</evidence>
<dbReference type="PANTHER" id="PTHR11814">
    <property type="entry name" value="SULFATE TRANSPORTER"/>
    <property type="match status" value="1"/>
</dbReference>
<gene>
    <name evidence="7" type="ORF">Q5Y72_08910</name>
</gene>
<feature type="transmembrane region" description="Helical" evidence="5">
    <location>
        <begin position="90"/>
        <end position="108"/>
    </location>
</feature>
<feature type="transmembrane region" description="Helical" evidence="5">
    <location>
        <begin position="320"/>
        <end position="349"/>
    </location>
</feature>
<evidence type="ECO:0000313" key="7">
    <source>
        <dbReference type="EMBL" id="MDP5307215.1"/>
    </source>
</evidence>
<dbReference type="Pfam" id="PF00916">
    <property type="entry name" value="Sulfate_transp"/>
    <property type="match status" value="1"/>
</dbReference>
<dbReference type="RefSeq" id="WP_305963063.1">
    <property type="nucleotide sequence ID" value="NZ_JAVAMQ010000006.1"/>
</dbReference>
<dbReference type="Pfam" id="PF01740">
    <property type="entry name" value="STAS"/>
    <property type="match status" value="1"/>
</dbReference>
<feature type="transmembrane region" description="Helical" evidence="5">
    <location>
        <begin position="236"/>
        <end position="260"/>
    </location>
</feature>
<feature type="transmembrane region" description="Helical" evidence="5">
    <location>
        <begin position="115"/>
        <end position="136"/>
    </location>
</feature>
<keyword evidence="2 5" id="KW-0812">Transmembrane</keyword>
<protein>
    <submittedName>
        <fullName evidence="7">SulP family inorganic anion transporter</fullName>
    </submittedName>
</protein>
<dbReference type="InterPro" id="IPR036513">
    <property type="entry name" value="STAS_dom_sf"/>
</dbReference>
<name>A0ABT9JC84_9RHOB</name>
<evidence type="ECO:0000256" key="2">
    <source>
        <dbReference type="ARBA" id="ARBA00022692"/>
    </source>
</evidence>
<feature type="transmembrane region" description="Helical" evidence="5">
    <location>
        <begin position="45"/>
        <end position="61"/>
    </location>
</feature>
<dbReference type="Proteomes" id="UP001224997">
    <property type="component" value="Unassembled WGS sequence"/>
</dbReference>
<evidence type="ECO:0000256" key="1">
    <source>
        <dbReference type="ARBA" id="ARBA00004141"/>
    </source>
</evidence>
<feature type="domain" description="STAS" evidence="6">
    <location>
        <begin position="421"/>
        <end position="500"/>
    </location>
</feature>
<organism evidence="7 8">
    <name type="scientific">Paracoccus spongiarum</name>
    <dbReference type="NCBI Taxonomy" id="3064387"/>
    <lineage>
        <taxon>Bacteria</taxon>
        <taxon>Pseudomonadati</taxon>
        <taxon>Pseudomonadota</taxon>
        <taxon>Alphaproteobacteria</taxon>
        <taxon>Rhodobacterales</taxon>
        <taxon>Paracoccaceae</taxon>
        <taxon>Paracoccus</taxon>
    </lineage>
</organism>
<dbReference type="InterPro" id="IPR011547">
    <property type="entry name" value="SLC26A/SulP_dom"/>
</dbReference>
<feature type="transmembrane region" description="Helical" evidence="5">
    <location>
        <begin position="281"/>
        <end position="300"/>
    </location>
</feature>
<keyword evidence="3 5" id="KW-1133">Transmembrane helix</keyword>
<proteinExistence type="predicted"/>
<dbReference type="Gene3D" id="3.30.750.24">
    <property type="entry name" value="STAS domain"/>
    <property type="match status" value="1"/>
</dbReference>
<feature type="transmembrane region" description="Helical" evidence="5">
    <location>
        <begin position="156"/>
        <end position="184"/>
    </location>
</feature>
<keyword evidence="4 5" id="KW-0472">Membrane</keyword>
<evidence type="ECO:0000256" key="3">
    <source>
        <dbReference type="ARBA" id="ARBA00022989"/>
    </source>
</evidence>
<evidence type="ECO:0000313" key="8">
    <source>
        <dbReference type="Proteomes" id="UP001224997"/>
    </source>
</evidence>
<dbReference type="PROSITE" id="PS50801">
    <property type="entry name" value="STAS"/>
    <property type="match status" value="1"/>
</dbReference>
<dbReference type="CDD" id="cd07042">
    <property type="entry name" value="STAS_SulP_like_sulfate_transporter"/>
    <property type="match status" value="1"/>
</dbReference>
<dbReference type="EMBL" id="JAVAMQ010000006">
    <property type="protein sequence ID" value="MDP5307215.1"/>
    <property type="molecule type" value="Genomic_DNA"/>
</dbReference>
<keyword evidence="8" id="KW-1185">Reference proteome</keyword>
<evidence type="ECO:0000256" key="4">
    <source>
        <dbReference type="ARBA" id="ARBA00023136"/>
    </source>
</evidence>
<feature type="transmembrane region" description="Helical" evidence="5">
    <location>
        <begin position="388"/>
        <end position="405"/>
    </location>
</feature>
<feature type="transmembrane region" description="Helical" evidence="5">
    <location>
        <begin position="191"/>
        <end position="208"/>
    </location>
</feature>
<evidence type="ECO:0000256" key="5">
    <source>
        <dbReference type="SAM" id="Phobius"/>
    </source>
</evidence>